<accession>A0ABR5NEG7</accession>
<protein>
    <recommendedName>
        <fullName evidence="4">TIGR03987 family protein</fullName>
    </recommendedName>
</protein>
<feature type="transmembrane region" description="Helical" evidence="1">
    <location>
        <begin position="34"/>
        <end position="55"/>
    </location>
</feature>
<evidence type="ECO:0000313" key="2">
    <source>
        <dbReference type="EMBL" id="KQL49953.1"/>
    </source>
</evidence>
<dbReference type="Proteomes" id="UP000051063">
    <property type="component" value="Unassembled WGS sequence"/>
</dbReference>
<evidence type="ECO:0000256" key="1">
    <source>
        <dbReference type="SAM" id="Phobius"/>
    </source>
</evidence>
<organism evidence="2 3">
    <name type="scientific">Brevibacillus choshinensis</name>
    <dbReference type="NCBI Taxonomy" id="54911"/>
    <lineage>
        <taxon>Bacteria</taxon>
        <taxon>Bacillati</taxon>
        <taxon>Bacillota</taxon>
        <taxon>Bacilli</taxon>
        <taxon>Bacillales</taxon>
        <taxon>Paenibacillaceae</taxon>
        <taxon>Brevibacillus</taxon>
    </lineage>
</organism>
<evidence type="ECO:0000313" key="3">
    <source>
        <dbReference type="Proteomes" id="UP000051063"/>
    </source>
</evidence>
<evidence type="ECO:0008006" key="4">
    <source>
        <dbReference type="Google" id="ProtNLM"/>
    </source>
</evidence>
<keyword evidence="1" id="KW-1133">Transmembrane helix</keyword>
<reference evidence="2 3" key="1">
    <citation type="submission" date="2015-09" db="EMBL/GenBank/DDBJ databases">
        <title>Genome sequencing project for genomic taxonomy and phylogenomics of Bacillus-like bacteria.</title>
        <authorList>
            <person name="Liu B."/>
            <person name="Wang J."/>
            <person name="Zhu Y."/>
            <person name="Liu G."/>
            <person name="Chen Q."/>
            <person name="Chen Z."/>
            <person name="Lan J."/>
            <person name="Che J."/>
            <person name="Ge C."/>
            <person name="Shi H."/>
            <person name="Pan Z."/>
            <person name="Liu X."/>
        </authorList>
    </citation>
    <scope>NUCLEOTIDE SEQUENCE [LARGE SCALE GENOMIC DNA]</scope>
    <source>
        <strain evidence="2 3">DSM 8552</strain>
    </source>
</reference>
<sequence length="121" mass="13566">MLAMAVIFINLALVSYTIGVWMEKRAGELKATHLAYFTFGLVFDMVGTSFMKLLATSPGLNLHGITGLSALILMFLHTAWACVVLMKKKENQIKQFHRFSLIVWTIWLIPYGIGVALSFIN</sequence>
<dbReference type="RefSeq" id="WP_055744285.1">
    <property type="nucleotide sequence ID" value="NZ_LJJB01000007.1"/>
</dbReference>
<feature type="transmembrane region" description="Helical" evidence="1">
    <location>
        <begin position="6"/>
        <end position="22"/>
    </location>
</feature>
<keyword evidence="1" id="KW-0812">Transmembrane</keyword>
<feature type="transmembrane region" description="Helical" evidence="1">
    <location>
        <begin position="98"/>
        <end position="120"/>
    </location>
</feature>
<name>A0ABR5NEG7_BRECH</name>
<comment type="caution">
    <text evidence="2">The sequence shown here is derived from an EMBL/GenBank/DDBJ whole genome shotgun (WGS) entry which is preliminary data.</text>
</comment>
<dbReference type="EMBL" id="LJJB01000007">
    <property type="protein sequence ID" value="KQL49953.1"/>
    <property type="molecule type" value="Genomic_DNA"/>
</dbReference>
<dbReference type="InterPro" id="IPR023813">
    <property type="entry name" value="HsmA-like"/>
</dbReference>
<proteinExistence type="predicted"/>
<dbReference type="NCBIfam" id="TIGR03987">
    <property type="entry name" value="HsmA family protein"/>
    <property type="match status" value="1"/>
</dbReference>
<gene>
    <name evidence="2" type="ORF">AN963_09815</name>
</gene>
<keyword evidence="3" id="KW-1185">Reference proteome</keyword>
<keyword evidence="1" id="KW-0472">Membrane</keyword>
<feature type="transmembrane region" description="Helical" evidence="1">
    <location>
        <begin position="67"/>
        <end position="86"/>
    </location>
</feature>